<dbReference type="SUPFAM" id="SSF47370">
    <property type="entry name" value="Bromodomain"/>
    <property type="match status" value="1"/>
</dbReference>
<dbReference type="PANTHER" id="PTHR22881">
    <property type="entry name" value="BROMODOMAIN CONTAINING PROTEIN"/>
    <property type="match status" value="1"/>
</dbReference>
<dbReference type="Proteomes" id="UP000002899">
    <property type="component" value="Chromosome III"/>
</dbReference>
<reference evidence="4 5" key="1">
    <citation type="journal article" date="2012" name="Nucleic Acids Res.">
        <title>Sequencing of the smallest Apicomplexan genome from the human pathogen Babesia microti.</title>
        <authorList>
            <person name="Cornillot E."/>
            <person name="Hadj-Kaddour K."/>
            <person name="Dassouli A."/>
            <person name="Noel B."/>
            <person name="Ranwez V."/>
            <person name="Vacherie B."/>
            <person name="Augagneur Y."/>
            <person name="Bres V."/>
            <person name="Duclos A."/>
            <person name="Randazzo S."/>
            <person name="Carcy B."/>
            <person name="Debierre-Grockiego F."/>
            <person name="Delbecq S."/>
            <person name="Moubri-Menage K."/>
            <person name="Shams-Eldin H."/>
            <person name="Usmani-Brown S."/>
            <person name="Bringaud F."/>
            <person name="Wincker P."/>
            <person name="Vivares C.P."/>
            <person name="Schwarz R.T."/>
            <person name="Schetters T.P."/>
            <person name="Krause P.J."/>
            <person name="Gorenflot A."/>
            <person name="Berry V."/>
            <person name="Barbe V."/>
            <person name="Ben Mamoun C."/>
        </authorList>
    </citation>
    <scope>NUCLEOTIDE SEQUENCE [LARGE SCALE GENOMIC DNA]</scope>
    <source>
        <strain evidence="4 5">RI</strain>
    </source>
</reference>
<sequence length="333" mass="38292">MELQREGVRQSNLRRGNVELNEMMESHIILVDMLQKLIKFDKQKIFRYPVSVKLAPDYYRIIKNPMDFETMLKKLDAKQYNDFNDFVDDIRLIVSNAKLYNAQNTIFYQSAISLEHQLNKIWPRFYKKYSIAAASDAKNIKHQTYQYTMDNKPVPSPEASVKRKRGKGKMENKIDYKLPIYIPDESIKSILGTQDNYTSSLQKLGNTLVECQRLTKIPLPLSILIPQLIPPSIPMPSIEAAMASRLKNEISGSQYTNSIKNFIGSQHLDKLYSIYPSIKGVLAKFDKTYVSTTPLNDLSMFGIEEIPNNYNMQVDMNAVCNLLLQLEGAKKQS</sequence>
<dbReference type="PROSITE" id="PS50014">
    <property type="entry name" value="BROMODOMAIN_2"/>
    <property type="match status" value="1"/>
</dbReference>
<dbReference type="InterPro" id="IPR036427">
    <property type="entry name" value="Bromodomain-like_sf"/>
</dbReference>
<dbReference type="InterPro" id="IPR001487">
    <property type="entry name" value="Bromodomain"/>
</dbReference>
<name>A0A1R4AC04_BABMR</name>
<evidence type="ECO:0000256" key="1">
    <source>
        <dbReference type="ARBA" id="ARBA00023117"/>
    </source>
</evidence>
<dbReference type="VEuPathDB" id="PiroplasmaDB:BMR1_03g03095"/>
<dbReference type="CDD" id="cd04369">
    <property type="entry name" value="Bromodomain"/>
    <property type="match status" value="1"/>
</dbReference>
<accession>A0A1R4AC04</accession>
<dbReference type="SMART" id="SM00297">
    <property type="entry name" value="BROMO"/>
    <property type="match status" value="1"/>
</dbReference>
<organism evidence="4 5">
    <name type="scientific">Babesia microti (strain RI)</name>
    <dbReference type="NCBI Taxonomy" id="1133968"/>
    <lineage>
        <taxon>Eukaryota</taxon>
        <taxon>Sar</taxon>
        <taxon>Alveolata</taxon>
        <taxon>Apicomplexa</taxon>
        <taxon>Aconoidasida</taxon>
        <taxon>Piroplasmida</taxon>
        <taxon>Babesiidae</taxon>
        <taxon>Babesia</taxon>
    </lineage>
</organism>
<dbReference type="Pfam" id="PF00439">
    <property type="entry name" value="Bromodomain"/>
    <property type="match status" value="1"/>
</dbReference>
<dbReference type="OrthoDB" id="422637at2759"/>
<gene>
    <name evidence="4" type="ORF">BMR1_03g03095</name>
</gene>
<dbReference type="PANTHER" id="PTHR22881:SF27">
    <property type="entry name" value="BROMODOMAIN CONTAINING 7_9"/>
    <property type="match status" value="1"/>
</dbReference>
<evidence type="ECO:0000259" key="3">
    <source>
        <dbReference type="PROSITE" id="PS50014"/>
    </source>
</evidence>
<proteinExistence type="predicted"/>
<dbReference type="EMBL" id="LN871598">
    <property type="protein sequence ID" value="SJK86542.1"/>
    <property type="molecule type" value="Genomic_DNA"/>
</dbReference>
<evidence type="ECO:0000256" key="2">
    <source>
        <dbReference type="PROSITE-ProRule" id="PRU00035"/>
    </source>
</evidence>
<dbReference type="InterPro" id="IPR051831">
    <property type="entry name" value="Bromodomain_contain_prot"/>
</dbReference>
<reference evidence="4 5" key="2">
    <citation type="journal article" date="2013" name="PLoS ONE">
        <title>Whole genome mapping and re-organization of the nuclear and mitochondrial genomes of Babesia microti isolates.</title>
        <authorList>
            <person name="Cornillot E."/>
            <person name="Dassouli A."/>
            <person name="Garg A."/>
            <person name="Pachikara N."/>
            <person name="Randazzo S."/>
            <person name="Depoix D."/>
            <person name="Carcy B."/>
            <person name="Delbecq S."/>
            <person name="Frutos R."/>
            <person name="Silva J.C."/>
            <person name="Sutton R."/>
            <person name="Krause P.J."/>
            <person name="Mamoun C.B."/>
        </authorList>
    </citation>
    <scope>NUCLEOTIDE SEQUENCE [LARGE SCALE GENOMIC DNA]</scope>
    <source>
        <strain evidence="4 5">RI</strain>
    </source>
</reference>
<keyword evidence="5" id="KW-1185">Reference proteome</keyword>
<feature type="domain" description="Bromo" evidence="3">
    <location>
        <begin position="38"/>
        <end position="108"/>
    </location>
</feature>
<protein>
    <submittedName>
        <fullName evidence="4">Bromodomain-containing protein 1</fullName>
    </submittedName>
</protein>
<dbReference type="AlphaFoldDB" id="A0A1R4AC04"/>
<evidence type="ECO:0000313" key="5">
    <source>
        <dbReference type="Proteomes" id="UP000002899"/>
    </source>
</evidence>
<dbReference type="GeneID" id="24425261"/>
<keyword evidence="1 2" id="KW-0103">Bromodomain</keyword>
<evidence type="ECO:0000313" key="4">
    <source>
        <dbReference type="EMBL" id="SJK86542.1"/>
    </source>
</evidence>
<dbReference type="KEGG" id="bmic:BMR1_03g03095"/>
<dbReference type="RefSeq" id="XP_012649230.2">
    <property type="nucleotide sequence ID" value="XM_012793776.2"/>
</dbReference>
<dbReference type="Gene3D" id="1.20.920.10">
    <property type="entry name" value="Bromodomain-like"/>
    <property type="match status" value="1"/>
</dbReference>
<dbReference type="PRINTS" id="PR00503">
    <property type="entry name" value="BROMODOMAIN"/>
</dbReference>
<reference evidence="4 5" key="3">
    <citation type="journal article" date="2016" name="Sci. Rep.">
        <title>Genome-wide diversity and gene expression profiling of Babesia microti isolates identify polymorphic genes that mediate host-pathogen interactions.</title>
        <authorList>
            <person name="Silva J.C."/>
            <person name="Cornillot E."/>
            <person name="McCracken C."/>
            <person name="Usmani-Brown S."/>
            <person name="Dwivedi A."/>
            <person name="Ifeonu O.O."/>
            <person name="Crabtree J."/>
            <person name="Gotia H.T."/>
            <person name="Virji A.Z."/>
            <person name="Reynes C."/>
            <person name="Colinge J."/>
            <person name="Kumar V."/>
            <person name="Lawres L."/>
            <person name="Pazzi J.E."/>
            <person name="Pablo J.V."/>
            <person name="Hung C."/>
            <person name="Brancato J."/>
            <person name="Kumari P."/>
            <person name="Orvis J."/>
            <person name="Tretina K."/>
            <person name="Chibucos M."/>
            <person name="Ott S."/>
            <person name="Sadzewicz L."/>
            <person name="Sengamalay N."/>
            <person name="Shetty A.C."/>
            <person name="Su Q."/>
            <person name="Tallon L."/>
            <person name="Fraser C.M."/>
            <person name="Frutos R."/>
            <person name="Molina D.M."/>
            <person name="Krause P.J."/>
            <person name="Ben Mamoun C."/>
        </authorList>
    </citation>
    <scope>NUCLEOTIDE SEQUENCE [LARGE SCALE GENOMIC DNA]</scope>
    <source>
        <strain evidence="4 5">RI</strain>
    </source>
</reference>